<feature type="region of interest" description="Disordered" evidence="1">
    <location>
        <begin position="100"/>
        <end position="120"/>
    </location>
</feature>
<organism evidence="2">
    <name type="scientific">Amphimedon queenslandica</name>
    <name type="common">Sponge</name>
    <dbReference type="NCBI Taxonomy" id="400682"/>
    <lineage>
        <taxon>Eukaryota</taxon>
        <taxon>Metazoa</taxon>
        <taxon>Porifera</taxon>
        <taxon>Demospongiae</taxon>
        <taxon>Heteroscleromorpha</taxon>
        <taxon>Haplosclerida</taxon>
        <taxon>Niphatidae</taxon>
        <taxon>Amphimedon</taxon>
    </lineage>
</organism>
<protein>
    <recommendedName>
        <fullName evidence="3">DUF5641 domain-containing protein</fullName>
    </recommendedName>
</protein>
<proteinExistence type="predicted"/>
<evidence type="ECO:0008006" key="3">
    <source>
        <dbReference type="Google" id="ProtNLM"/>
    </source>
</evidence>
<reference evidence="2" key="1">
    <citation type="submission" date="2017-05" db="UniProtKB">
        <authorList>
            <consortium name="EnsemblMetazoa"/>
        </authorList>
    </citation>
    <scope>IDENTIFICATION</scope>
</reference>
<dbReference type="InParanoid" id="A0A1X7TF64"/>
<dbReference type="EnsemblMetazoa" id="Aqu2.1.13276_001">
    <property type="protein sequence ID" value="Aqu2.1.13276_001"/>
    <property type="gene ID" value="Aqu2.1.13276"/>
</dbReference>
<name>A0A1X7TF64_AMPQE</name>
<evidence type="ECO:0000313" key="2">
    <source>
        <dbReference type="EnsemblMetazoa" id="Aqu2.1.13276_001"/>
    </source>
</evidence>
<accession>A0A1X7TF64</accession>
<dbReference type="AlphaFoldDB" id="A0A1X7TF64"/>
<feature type="compositionally biased region" description="Polar residues" evidence="1">
    <location>
        <begin position="109"/>
        <end position="120"/>
    </location>
</feature>
<evidence type="ECO:0000256" key="1">
    <source>
        <dbReference type="SAM" id="MobiDB-lite"/>
    </source>
</evidence>
<sequence>MWRMGLIDKVIRGRDKQIQGAVLQVKSGKVLYSLMKRLIQQLHPLEVHSHEDHSEAMDIPPDPDSQTDCINMEPSTDHCRNTRIPPYSKSTTLISSRMMHVLTKKPRLPSSSNLGRQGTR</sequence>